<evidence type="ECO:0000313" key="2">
    <source>
        <dbReference type="Proteomes" id="UP000798662"/>
    </source>
</evidence>
<keyword evidence="2" id="KW-1185">Reference proteome</keyword>
<sequence length="208" mass="23217">MRAGAALRQPVLYLSAYGGRWASDVLTGLHNAVRRELLDMYACTASMQERGLNLTLAEVDEFAAWWALFRAFVADYFIDNIFTVFRATPSGEVLPLLFRTLDQFSPRLIAYFARAERILPKLIGRAHTPAAAAAVSVATVDWIREEGASGWDGVVMCGRWMEARPLAAAWAAAHIRWGHRLGYARAKRRFEAGHAAIAEGFHQRLWGP</sequence>
<organism evidence="1 2">
    <name type="scientific">Pyropia yezoensis</name>
    <name type="common">Susabi-nori</name>
    <name type="synonym">Porphyra yezoensis</name>
    <dbReference type="NCBI Taxonomy" id="2788"/>
    <lineage>
        <taxon>Eukaryota</taxon>
        <taxon>Rhodophyta</taxon>
        <taxon>Bangiophyceae</taxon>
        <taxon>Bangiales</taxon>
        <taxon>Bangiaceae</taxon>
        <taxon>Pyropia</taxon>
    </lineage>
</organism>
<evidence type="ECO:0000313" key="1">
    <source>
        <dbReference type="EMBL" id="KAK1867101.1"/>
    </source>
</evidence>
<accession>A0ACC3CAU3</accession>
<protein>
    <submittedName>
        <fullName evidence="1">Uncharacterized protein</fullName>
    </submittedName>
</protein>
<reference evidence="1" key="1">
    <citation type="submission" date="2019-11" db="EMBL/GenBank/DDBJ databases">
        <title>Nori genome reveals adaptations in red seaweeds to the harsh intertidal environment.</title>
        <authorList>
            <person name="Wang D."/>
            <person name="Mao Y."/>
        </authorList>
    </citation>
    <scope>NUCLEOTIDE SEQUENCE</scope>
    <source>
        <tissue evidence="1">Gametophyte</tissue>
    </source>
</reference>
<dbReference type="EMBL" id="CM020620">
    <property type="protein sequence ID" value="KAK1867101.1"/>
    <property type="molecule type" value="Genomic_DNA"/>
</dbReference>
<proteinExistence type="predicted"/>
<name>A0ACC3CAU3_PYRYE</name>
<dbReference type="Proteomes" id="UP000798662">
    <property type="component" value="Chromosome 3"/>
</dbReference>
<gene>
    <name evidence="1" type="ORF">I4F81_009610</name>
</gene>
<comment type="caution">
    <text evidence="1">The sequence shown here is derived from an EMBL/GenBank/DDBJ whole genome shotgun (WGS) entry which is preliminary data.</text>
</comment>